<comment type="subcellular location">
    <subcellularLocation>
        <location evidence="1">Cell membrane</location>
        <topology evidence="1">Multi-pass membrane protein</topology>
    </subcellularLocation>
</comment>
<dbReference type="InterPro" id="IPR007895">
    <property type="entry name" value="MASE1"/>
</dbReference>
<feature type="transmembrane region" description="Helical" evidence="6">
    <location>
        <begin position="83"/>
        <end position="102"/>
    </location>
</feature>
<evidence type="ECO:0000256" key="5">
    <source>
        <dbReference type="ARBA" id="ARBA00023136"/>
    </source>
</evidence>
<sequence>MTPRPPPHALKEALLLALLYAAAAALSIALSRQPGSVANLWFANAVGVGFLATASRRRWPGLMLAVIAGNLLANLLQGLPPSLALAFLPANGAEMLLAAWALRKVGFGRSGLRTPGAMLQLLAIGAIGAQLVGATLGAATLRSLGAGDFWSMWQRWMEGSTIGSISLLALVICLRRDDPALIRRDLLDWRALALGAAAAGVTLLSRRTCRFRSSTSRSRFSLPPSCWS</sequence>
<feature type="transmembrane region" description="Helical" evidence="6">
    <location>
        <begin position="122"/>
        <end position="144"/>
    </location>
</feature>
<comment type="caution">
    <text evidence="8">The sequence shown here is derived from an EMBL/GenBank/DDBJ whole genome shotgun (WGS) entry which is preliminary data.</text>
</comment>
<feature type="transmembrane region" description="Helical" evidence="6">
    <location>
        <begin position="61"/>
        <end position="77"/>
    </location>
</feature>
<dbReference type="Pfam" id="PF05231">
    <property type="entry name" value="MASE1"/>
    <property type="match status" value="1"/>
</dbReference>
<keyword evidence="9" id="KW-1185">Reference proteome</keyword>
<keyword evidence="2" id="KW-1003">Cell membrane</keyword>
<evidence type="ECO:0000256" key="2">
    <source>
        <dbReference type="ARBA" id="ARBA00022475"/>
    </source>
</evidence>
<reference evidence="8 9" key="1">
    <citation type="submission" date="2019-08" db="EMBL/GenBank/DDBJ databases">
        <authorList>
            <person name="Khan S.A."/>
            <person name="Jeon C.O."/>
            <person name="Jeong S.E."/>
        </authorList>
    </citation>
    <scope>NUCLEOTIDE SEQUENCE [LARGE SCALE GENOMIC DNA]</scope>
    <source>
        <strain evidence="9">IMCC1728</strain>
    </source>
</reference>
<proteinExistence type="predicted"/>
<gene>
    <name evidence="8" type="ORF">FSC37_04295</name>
</gene>
<evidence type="ECO:0000256" key="3">
    <source>
        <dbReference type="ARBA" id="ARBA00022692"/>
    </source>
</evidence>
<keyword evidence="3 6" id="KW-0812">Transmembrane</keyword>
<evidence type="ECO:0000256" key="4">
    <source>
        <dbReference type="ARBA" id="ARBA00022989"/>
    </source>
</evidence>
<dbReference type="GO" id="GO:0005886">
    <property type="term" value="C:plasma membrane"/>
    <property type="evidence" value="ECO:0007669"/>
    <property type="project" value="UniProtKB-SubCell"/>
</dbReference>
<evidence type="ECO:0000256" key="6">
    <source>
        <dbReference type="SAM" id="Phobius"/>
    </source>
</evidence>
<feature type="transmembrane region" description="Helical" evidence="6">
    <location>
        <begin position="156"/>
        <end position="174"/>
    </location>
</feature>
<organism evidence="8 9">
    <name type="scientific">Piscinibacter aquaticus</name>
    <dbReference type="NCBI Taxonomy" id="392597"/>
    <lineage>
        <taxon>Bacteria</taxon>
        <taxon>Pseudomonadati</taxon>
        <taxon>Pseudomonadota</taxon>
        <taxon>Betaproteobacteria</taxon>
        <taxon>Burkholderiales</taxon>
        <taxon>Sphaerotilaceae</taxon>
        <taxon>Piscinibacter</taxon>
    </lineage>
</organism>
<keyword evidence="4 6" id="KW-1133">Transmembrane helix</keyword>
<accession>A0A5C6U1F4</accession>
<dbReference type="Proteomes" id="UP000321832">
    <property type="component" value="Unassembled WGS sequence"/>
</dbReference>
<keyword evidence="5 6" id="KW-0472">Membrane</keyword>
<feature type="transmembrane region" description="Helical" evidence="6">
    <location>
        <begin position="37"/>
        <end position="54"/>
    </location>
</feature>
<name>A0A5C6U1F4_9BURK</name>
<feature type="domain" description="MASE1" evidence="7">
    <location>
        <begin position="14"/>
        <end position="176"/>
    </location>
</feature>
<protein>
    <recommendedName>
        <fullName evidence="7">MASE1 domain-containing protein</fullName>
    </recommendedName>
</protein>
<evidence type="ECO:0000313" key="9">
    <source>
        <dbReference type="Proteomes" id="UP000321832"/>
    </source>
</evidence>
<dbReference type="AlphaFoldDB" id="A0A5C6U1F4"/>
<dbReference type="EMBL" id="VOPW01000001">
    <property type="protein sequence ID" value="TXC65588.1"/>
    <property type="molecule type" value="Genomic_DNA"/>
</dbReference>
<evidence type="ECO:0000313" key="8">
    <source>
        <dbReference type="EMBL" id="TXC65588.1"/>
    </source>
</evidence>
<evidence type="ECO:0000256" key="1">
    <source>
        <dbReference type="ARBA" id="ARBA00004651"/>
    </source>
</evidence>
<evidence type="ECO:0000259" key="7">
    <source>
        <dbReference type="Pfam" id="PF05231"/>
    </source>
</evidence>